<feature type="non-terminal residue" evidence="1">
    <location>
        <position position="1"/>
    </location>
</feature>
<reference evidence="1" key="1">
    <citation type="journal article" date="2014" name="Front. Microbiol.">
        <title>High frequency of phylogenetically diverse reductive dehalogenase-homologous genes in deep subseafloor sedimentary metagenomes.</title>
        <authorList>
            <person name="Kawai M."/>
            <person name="Futagami T."/>
            <person name="Toyoda A."/>
            <person name="Takaki Y."/>
            <person name="Nishi S."/>
            <person name="Hori S."/>
            <person name="Arai W."/>
            <person name="Tsubouchi T."/>
            <person name="Morono Y."/>
            <person name="Uchiyama I."/>
            <person name="Ito T."/>
            <person name="Fujiyama A."/>
            <person name="Inagaki F."/>
            <person name="Takami H."/>
        </authorList>
    </citation>
    <scope>NUCLEOTIDE SEQUENCE</scope>
    <source>
        <strain evidence="1">Expedition CK06-06</strain>
    </source>
</reference>
<sequence length="41" mass="4636">DFLLHQERIIPISLMKDNLARGNLGLTTAKKANHSVYSEQL</sequence>
<name>X1LQ72_9ZZZZ</name>
<dbReference type="EMBL" id="BARV01014643">
    <property type="protein sequence ID" value="GAI21492.1"/>
    <property type="molecule type" value="Genomic_DNA"/>
</dbReference>
<comment type="caution">
    <text evidence="1">The sequence shown here is derived from an EMBL/GenBank/DDBJ whole genome shotgun (WGS) entry which is preliminary data.</text>
</comment>
<dbReference type="AlphaFoldDB" id="X1LQ72"/>
<evidence type="ECO:0000313" key="1">
    <source>
        <dbReference type="EMBL" id="GAI21492.1"/>
    </source>
</evidence>
<proteinExistence type="predicted"/>
<accession>X1LQ72</accession>
<organism evidence="1">
    <name type="scientific">marine sediment metagenome</name>
    <dbReference type="NCBI Taxonomy" id="412755"/>
    <lineage>
        <taxon>unclassified sequences</taxon>
        <taxon>metagenomes</taxon>
        <taxon>ecological metagenomes</taxon>
    </lineage>
</organism>
<protein>
    <submittedName>
        <fullName evidence="1">Uncharacterized protein</fullName>
    </submittedName>
</protein>
<gene>
    <name evidence="1" type="ORF">S06H3_25441</name>
</gene>